<feature type="chain" id="PRO_5040934813" evidence="1">
    <location>
        <begin position="31"/>
        <end position="415"/>
    </location>
</feature>
<dbReference type="AlphaFoldDB" id="A0A9W6H1U2"/>
<dbReference type="SUPFAM" id="SSF50998">
    <property type="entry name" value="Quinoprotein alcohol dehydrogenase-like"/>
    <property type="match status" value="1"/>
</dbReference>
<keyword evidence="3" id="KW-1185">Reference proteome</keyword>
<dbReference type="EMBL" id="BSEJ01000003">
    <property type="protein sequence ID" value="GLJ60801.1"/>
    <property type="molecule type" value="Genomic_DNA"/>
</dbReference>
<reference evidence="2" key="2">
    <citation type="submission" date="2023-01" db="EMBL/GenBank/DDBJ databases">
        <authorList>
            <person name="Sun Q."/>
            <person name="Evtushenko L."/>
        </authorList>
    </citation>
    <scope>NUCLEOTIDE SEQUENCE</scope>
    <source>
        <strain evidence="2">VKM Ac-1020</strain>
    </source>
</reference>
<accession>A0A9W6H1U2</accession>
<evidence type="ECO:0000313" key="2">
    <source>
        <dbReference type="EMBL" id="GLJ60801.1"/>
    </source>
</evidence>
<proteinExistence type="predicted"/>
<dbReference type="InterPro" id="IPR011047">
    <property type="entry name" value="Quinoprotein_ADH-like_sf"/>
</dbReference>
<feature type="signal peptide" evidence="1">
    <location>
        <begin position="1"/>
        <end position="30"/>
    </location>
</feature>
<dbReference type="PROSITE" id="PS51257">
    <property type="entry name" value="PROKAR_LIPOPROTEIN"/>
    <property type="match status" value="1"/>
</dbReference>
<sequence>MTRNLPRHRLSIALGAGALLLAGCAGTAPAAAPPTSSSPAADGHGSVAGAAQVDEPPLQLVSIDEEGAVGVLDLLDGTAVELGEIGAPTAVATDGRYVFATTEAGVEIVDSGTWTWDHVDHFHYYRAEPRLVGTLEGSGTAAVSTGPLATASATGIVLGEDAVLLDNKALSNGEIVETLRLDAGSADGIIAPLGAGALVSEADADGRVQSLRLVTAEGHQAQAETPCVDAEGTITTRVGLVVGCADGAVLATVDRGEPVFERIPYPEGTTAERATAFDGRKGRPTVAALAGESGFWLLDTRERAWRLVETEAPLLRVAAVDDADGHVVALDAEGRVRVYLAETGAEIGASEPLLPQTLADADALAGVSLTVDAQRAYVNAPREGVVHEIAYADGARVARSLETPTAPAFVAEVGR</sequence>
<keyword evidence="1" id="KW-0732">Signal</keyword>
<evidence type="ECO:0000313" key="3">
    <source>
        <dbReference type="Proteomes" id="UP001142462"/>
    </source>
</evidence>
<name>A0A9W6H1U2_9MICO</name>
<dbReference type="Proteomes" id="UP001142462">
    <property type="component" value="Unassembled WGS sequence"/>
</dbReference>
<protein>
    <submittedName>
        <fullName evidence="2">Lipoprotein</fullName>
    </submittedName>
</protein>
<comment type="caution">
    <text evidence="2">The sequence shown here is derived from an EMBL/GenBank/DDBJ whole genome shotgun (WGS) entry which is preliminary data.</text>
</comment>
<organism evidence="2 3">
    <name type="scientific">Microbacterium barkeri</name>
    <dbReference type="NCBI Taxonomy" id="33917"/>
    <lineage>
        <taxon>Bacteria</taxon>
        <taxon>Bacillati</taxon>
        <taxon>Actinomycetota</taxon>
        <taxon>Actinomycetes</taxon>
        <taxon>Micrococcales</taxon>
        <taxon>Microbacteriaceae</taxon>
        <taxon>Microbacterium</taxon>
    </lineage>
</organism>
<dbReference type="RefSeq" id="WP_271172519.1">
    <property type="nucleotide sequence ID" value="NZ_BSEJ01000003.1"/>
</dbReference>
<evidence type="ECO:0000256" key="1">
    <source>
        <dbReference type="SAM" id="SignalP"/>
    </source>
</evidence>
<reference evidence="2" key="1">
    <citation type="journal article" date="2014" name="Int. J. Syst. Evol. Microbiol.">
        <title>Complete genome sequence of Corynebacterium casei LMG S-19264T (=DSM 44701T), isolated from a smear-ripened cheese.</title>
        <authorList>
            <consortium name="US DOE Joint Genome Institute (JGI-PGF)"/>
            <person name="Walter F."/>
            <person name="Albersmeier A."/>
            <person name="Kalinowski J."/>
            <person name="Ruckert C."/>
        </authorList>
    </citation>
    <scope>NUCLEOTIDE SEQUENCE</scope>
    <source>
        <strain evidence="2">VKM Ac-1020</strain>
    </source>
</reference>
<gene>
    <name evidence="2" type="ORF">GCM10017576_09300</name>
</gene>
<keyword evidence="2" id="KW-0449">Lipoprotein</keyword>